<organism evidence="1 2">
    <name type="scientific">Roseivirga seohaensis subsp. aquiponti</name>
    <dbReference type="NCBI Taxonomy" id="1566026"/>
    <lineage>
        <taxon>Bacteria</taxon>
        <taxon>Pseudomonadati</taxon>
        <taxon>Bacteroidota</taxon>
        <taxon>Cytophagia</taxon>
        <taxon>Cytophagales</taxon>
        <taxon>Roseivirgaceae</taxon>
        <taxon>Roseivirga</taxon>
    </lineage>
</organism>
<dbReference type="Pfam" id="PF13489">
    <property type="entry name" value="Methyltransf_23"/>
    <property type="match status" value="1"/>
</dbReference>
<dbReference type="CDD" id="cd02440">
    <property type="entry name" value="AdoMet_MTases"/>
    <property type="match status" value="1"/>
</dbReference>
<dbReference type="Proteomes" id="UP000036908">
    <property type="component" value="Unassembled WGS sequence"/>
</dbReference>
<keyword evidence="2" id="KW-1185">Reference proteome</keyword>
<dbReference type="InterPro" id="IPR029063">
    <property type="entry name" value="SAM-dependent_MTases_sf"/>
</dbReference>
<dbReference type="SUPFAM" id="SSF53335">
    <property type="entry name" value="S-adenosyl-L-methionine-dependent methyltransferases"/>
    <property type="match status" value="1"/>
</dbReference>
<name>A0A0L8ALQ6_9BACT</name>
<sequence length="270" mass="30363">MQFLSQLKEEGGIWYSPGTDVISYPEEGNSLCYQLEDKSYWFAHRNSCLSYLIKKYSNEGIFADVGGGNGFVSAMLQKNGHKVVLVEPGETGCLNAKKRGIENVVCARLEDIDWAEGELQNVGAFDVVEHIEDHEGFLNTIHAALAENGKLFITVPSFQYLWSKEDVDAGHYRRYTKQSMAELLSKTGFELIYDNYLFKSLHFPIYLMRTIPSKLGLRKNSPENSANEHGTEGGLMIRFINKMLKKELANVKSGKKYSLGSSLVVVAVKR</sequence>
<protein>
    <recommendedName>
        <fullName evidence="3">Methyltransferase type 11 domain-containing protein</fullName>
    </recommendedName>
</protein>
<dbReference type="OrthoDB" id="1524727at2"/>
<dbReference type="AlphaFoldDB" id="A0A0L8ALQ6"/>
<dbReference type="RefSeq" id="WP_053223216.1">
    <property type="nucleotide sequence ID" value="NZ_JSVA01000008.1"/>
</dbReference>
<gene>
    <name evidence="1" type="ORF">OB69_08205</name>
</gene>
<proteinExistence type="predicted"/>
<reference evidence="2" key="1">
    <citation type="submission" date="2014-11" db="EMBL/GenBank/DDBJ databases">
        <title>Genome sequencing of Roseivirga sp. D-25.</title>
        <authorList>
            <person name="Selvaratnam C."/>
            <person name="Thevarajoo S."/>
            <person name="Goh K.M."/>
            <person name="Eee R."/>
            <person name="Chan K.-G."/>
            <person name="Chong C.S."/>
        </authorList>
    </citation>
    <scope>NUCLEOTIDE SEQUENCE [LARGE SCALE GENOMIC DNA]</scope>
    <source>
        <strain evidence="2">D-25</strain>
    </source>
</reference>
<evidence type="ECO:0000313" key="1">
    <source>
        <dbReference type="EMBL" id="KOF03269.1"/>
    </source>
</evidence>
<comment type="caution">
    <text evidence="1">The sequence shown here is derived from an EMBL/GenBank/DDBJ whole genome shotgun (WGS) entry which is preliminary data.</text>
</comment>
<dbReference type="EMBL" id="JSVA01000008">
    <property type="protein sequence ID" value="KOF03269.1"/>
    <property type="molecule type" value="Genomic_DNA"/>
</dbReference>
<dbReference type="PATRIC" id="fig|1566026.4.peg.3475"/>
<dbReference type="Gene3D" id="3.40.50.150">
    <property type="entry name" value="Vaccinia Virus protein VP39"/>
    <property type="match status" value="1"/>
</dbReference>
<accession>A0A0L8ALQ6</accession>
<evidence type="ECO:0000313" key="2">
    <source>
        <dbReference type="Proteomes" id="UP000036908"/>
    </source>
</evidence>
<dbReference type="PANTHER" id="PTHR43861">
    <property type="entry name" value="TRANS-ACONITATE 2-METHYLTRANSFERASE-RELATED"/>
    <property type="match status" value="1"/>
</dbReference>
<evidence type="ECO:0008006" key="3">
    <source>
        <dbReference type="Google" id="ProtNLM"/>
    </source>
</evidence>